<accession>A0AAX1UQ62</accession>
<evidence type="ECO:0000313" key="3">
    <source>
        <dbReference type="Proteomes" id="UP000266305"/>
    </source>
</evidence>
<keyword evidence="1" id="KW-0472">Membrane</keyword>
<feature type="transmembrane region" description="Helical" evidence="1">
    <location>
        <begin position="20"/>
        <end position="37"/>
    </location>
</feature>
<keyword evidence="1" id="KW-0812">Transmembrane</keyword>
<evidence type="ECO:0000313" key="2">
    <source>
        <dbReference type="EMBL" id="RHZ97551.1"/>
    </source>
</evidence>
<keyword evidence="1" id="KW-1133">Transmembrane helix</keyword>
<dbReference type="AlphaFoldDB" id="A0AAX1UQ62"/>
<name>A0AAX1UQ62_CERSP</name>
<protein>
    <recommendedName>
        <fullName evidence="4">Cytochrome C oxidase assembly protein</fullName>
    </recommendedName>
</protein>
<sequence>MTIRAEHEIHRRRLGRNLGVGLTLAAFILVVFGLTVAKVSQLGEQGAFAHAPPGAMGQ</sequence>
<dbReference type="RefSeq" id="WP_002722696.1">
    <property type="nucleotide sequence ID" value="NZ_BJXO01000010.1"/>
</dbReference>
<evidence type="ECO:0000256" key="1">
    <source>
        <dbReference type="SAM" id="Phobius"/>
    </source>
</evidence>
<dbReference type="EMBL" id="QWGP01000003">
    <property type="protein sequence ID" value="RHZ97551.1"/>
    <property type="molecule type" value="Genomic_DNA"/>
</dbReference>
<organism evidence="2 3">
    <name type="scientific">Cereibacter sphaeroides</name>
    <name type="common">Rhodobacter sphaeroides</name>
    <dbReference type="NCBI Taxonomy" id="1063"/>
    <lineage>
        <taxon>Bacteria</taxon>
        <taxon>Pseudomonadati</taxon>
        <taxon>Pseudomonadota</taxon>
        <taxon>Alphaproteobacteria</taxon>
        <taxon>Rhodobacterales</taxon>
        <taxon>Paracoccaceae</taxon>
        <taxon>Cereibacter</taxon>
    </lineage>
</organism>
<evidence type="ECO:0008006" key="4">
    <source>
        <dbReference type="Google" id="ProtNLM"/>
    </source>
</evidence>
<gene>
    <name evidence="2" type="ORF">D1114_04325</name>
</gene>
<reference evidence="2 3" key="1">
    <citation type="submission" date="2018-08" db="EMBL/GenBank/DDBJ databases">
        <title>Draft genome sequence of Rhodobacter sphaeroides FY.</title>
        <authorList>
            <person name="Rayyan A."/>
            <person name="Meyer T.E."/>
            <person name="Kyndt J.A."/>
        </authorList>
    </citation>
    <scope>NUCLEOTIDE SEQUENCE [LARGE SCALE GENOMIC DNA]</scope>
    <source>
        <strain evidence="2 3">FY</strain>
    </source>
</reference>
<proteinExistence type="predicted"/>
<dbReference type="GeneID" id="67449914"/>
<comment type="caution">
    <text evidence="2">The sequence shown here is derived from an EMBL/GenBank/DDBJ whole genome shotgun (WGS) entry which is preliminary data.</text>
</comment>
<dbReference type="Proteomes" id="UP000266305">
    <property type="component" value="Unassembled WGS sequence"/>
</dbReference>